<feature type="region of interest" description="Disordered" evidence="1">
    <location>
        <begin position="345"/>
        <end position="374"/>
    </location>
</feature>
<evidence type="ECO:0000313" key="3">
    <source>
        <dbReference type="Proteomes" id="UP000735302"/>
    </source>
</evidence>
<name>A0AAV4ANL4_9GAST</name>
<evidence type="ECO:0000313" key="2">
    <source>
        <dbReference type="EMBL" id="GFO08475.1"/>
    </source>
</evidence>
<reference evidence="2 3" key="1">
    <citation type="journal article" date="2021" name="Elife">
        <title>Chloroplast acquisition without the gene transfer in kleptoplastic sea slugs, Plakobranchus ocellatus.</title>
        <authorList>
            <person name="Maeda T."/>
            <person name="Takahashi S."/>
            <person name="Yoshida T."/>
            <person name="Shimamura S."/>
            <person name="Takaki Y."/>
            <person name="Nagai Y."/>
            <person name="Toyoda A."/>
            <person name="Suzuki Y."/>
            <person name="Arimoto A."/>
            <person name="Ishii H."/>
            <person name="Satoh N."/>
            <person name="Nishiyama T."/>
            <person name="Hasebe M."/>
            <person name="Maruyama T."/>
            <person name="Minagawa J."/>
            <person name="Obokata J."/>
            <person name="Shigenobu S."/>
        </authorList>
    </citation>
    <scope>NUCLEOTIDE SEQUENCE [LARGE SCALE GENOMIC DNA]</scope>
</reference>
<dbReference type="Proteomes" id="UP000735302">
    <property type="component" value="Unassembled WGS sequence"/>
</dbReference>
<dbReference type="AlphaFoldDB" id="A0AAV4ANL4"/>
<feature type="compositionally biased region" description="Polar residues" evidence="1">
    <location>
        <begin position="345"/>
        <end position="357"/>
    </location>
</feature>
<accession>A0AAV4ANL4</accession>
<feature type="region of interest" description="Disordered" evidence="1">
    <location>
        <begin position="1"/>
        <end position="47"/>
    </location>
</feature>
<feature type="region of interest" description="Disordered" evidence="1">
    <location>
        <begin position="86"/>
        <end position="119"/>
    </location>
</feature>
<feature type="compositionally biased region" description="Basic residues" evidence="1">
    <location>
        <begin position="25"/>
        <end position="37"/>
    </location>
</feature>
<dbReference type="EMBL" id="BLXT01003960">
    <property type="protein sequence ID" value="GFO08475.1"/>
    <property type="molecule type" value="Genomic_DNA"/>
</dbReference>
<sequence>MLPSTSSKDPFSGRGTGQVDFQHTSLKRSRSRKKRRMHEMEEKQRIRGDTHWSKVLQVNPEDASWFENRRGTRMCQSFHFGHRSSFRAGRDGNKSGATCRPAPTRVTKPAPPSAKAAEPGLLATIVTRIRQWLQSKRRYEVSPGGGTDNENARKNSPRSCGGGKDATGLSISSGGPGPVNSSNGLRRESIKEDYLIISKVNDYHPELQRTEASHPHSYPMTVSKSASAISSVLLADVPTTTPFLKSYQQNYTPRKNPQNFTAKDDKPLVDINIELVEHQTSTPVELRSHFKANPLRLNQTGEGQRDAPRPGTTAMMTPATRVLSRSQQLRQSRNKYMKLLQKTGQLSPGRSPLTGTISAPAKHGLSEKGASPKIKRRQIKTWPLPCRKLMRPGM</sequence>
<feature type="compositionally biased region" description="Basic and acidic residues" evidence="1">
    <location>
        <begin position="38"/>
        <end position="47"/>
    </location>
</feature>
<proteinExistence type="predicted"/>
<organism evidence="2 3">
    <name type="scientific">Plakobranchus ocellatus</name>
    <dbReference type="NCBI Taxonomy" id="259542"/>
    <lineage>
        <taxon>Eukaryota</taxon>
        <taxon>Metazoa</taxon>
        <taxon>Spiralia</taxon>
        <taxon>Lophotrochozoa</taxon>
        <taxon>Mollusca</taxon>
        <taxon>Gastropoda</taxon>
        <taxon>Heterobranchia</taxon>
        <taxon>Euthyneura</taxon>
        <taxon>Panpulmonata</taxon>
        <taxon>Sacoglossa</taxon>
        <taxon>Placobranchoidea</taxon>
        <taxon>Plakobranchidae</taxon>
        <taxon>Plakobranchus</taxon>
    </lineage>
</organism>
<comment type="caution">
    <text evidence="2">The sequence shown here is derived from an EMBL/GenBank/DDBJ whole genome shotgun (WGS) entry which is preliminary data.</text>
</comment>
<gene>
    <name evidence="2" type="ORF">PoB_003498000</name>
</gene>
<evidence type="ECO:0000256" key="1">
    <source>
        <dbReference type="SAM" id="MobiDB-lite"/>
    </source>
</evidence>
<keyword evidence="3" id="KW-1185">Reference proteome</keyword>
<feature type="region of interest" description="Disordered" evidence="1">
    <location>
        <begin position="137"/>
        <end position="186"/>
    </location>
</feature>
<protein>
    <submittedName>
        <fullName evidence="2">Uncharacterized protein</fullName>
    </submittedName>
</protein>